<reference evidence="2 3" key="2">
    <citation type="submission" date="2019-09" db="EMBL/GenBank/DDBJ databases">
        <authorList>
            <person name="Jin C."/>
        </authorList>
    </citation>
    <scope>NUCLEOTIDE SEQUENCE [LARGE SCALE GENOMIC DNA]</scope>
    <source>
        <strain evidence="2 3">BN140002</strain>
    </source>
</reference>
<evidence type="ECO:0000256" key="1">
    <source>
        <dbReference type="SAM" id="Phobius"/>
    </source>
</evidence>
<keyword evidence="1" id="KW-0812">Transmembrane</keyword>
<gene>
    <name evidence="2" type="ORF">F0L46_06395</name>
</gene>
<dbReference type="AlphaFoldDB" id="A0A5B2VGN4"/>
<keyword evidence="1" id="KW-1133">Transmembrane helix</keyword>
<evidence type="ECO:0000313" key="2">
    <source>
        <dbReference type="EMBL" id="KAA2238271.1"/>
    </source>
</evidence>
<feature type="transmembrane region" description="Helical" evidence="1">
    <location>
        <begin position="55"/>
        <end position="73"/>
    </location>
</feature>
<keyword evidence="3" id="KW-1185">Reference proteome</keyword>
<dbReference type="EMBL" id="VUOA01000014">
    <property type="protein sequence ID" value="KAA2238271.1"/>
    <property type="molecule type" value="Genomic_DNA"/>
</dbReference>
<sequence>MTRDPAPALMAAIAADLLAQARPLRALSLALASAAALALAGGAVAAPGPWLWAAGLSLAAGLAHGALAVRTGFDEALFRRLGGDPDLQGFDTAMTALGLLPAAKAGRAMAARFAGARRLLALQAAALAVQAGLLGLAAGLAGLA</sequence>
<name>A0A5B2VGN4_9HYPH</name>
<comment type="caution">
    <text evidence="2">The sequence shown here is derived from an EMBL/GenBank/DDBJ whole genome shotgun (WGS) entry which is preliminary data.</text>
</comment>
<evidence type="ECO:0000313" key="3">
    <source>
        <dbReference type="Proteomes" id="UP000323142"/>
    </source>
</evidence>
<reference evidence="2 3" key="1">
    <citation type="submission" date="2019-09" db="EMBL/GenBank/DDBJ databases">
        <title>Salinarimonas rosea gen. nov., sp. nov., a new member of the a-2 subgroup of the Proteobacteria.</title>
        <authorList>
            <person name="Liu J."/>
        </authorList>
    </citation>
    <scope>NUCLEOTIDE SEQUENCE [LARGE SCALE GENOMIC DNA]</scope>
    <source>
        <strain evidence="2 3">BN140002</strain>
    </source>
</reference>
<keyword evidence="1" id="KW-0472">Membrane</keyword>
<proteinExistence type="predicted"/>
<dbReference type="Proteomes" id="UP000323142">
    <property type="component" value="Unassembled WGS sequence"/>
</dbReference>
<feature type="transmembrane region" description="Helical" evidence="1">
    <location>
        <begin position="119"/>
        <end position="143"/>
    </location>
</feature>
<protein>
    <submittedName>
        <fullName evidence="2">Uncharacterized protein</fullName>
    </submittedName>
</protein>
<dbReference type="RefSeq" id="WP_149816219.1">
    <property type="nucleotide sequence ID" value="NZ_VUOA01000014.1"/>
</dbReference>
<organism evidence="2 3">
    <name type="scientific">Salinarimonas soli</name>
    <dbReference type="NCBI Taxonomy" id="1638099"/>
    <lineage>
        <taxon>Bacteria</taxon>
        <taxon>Pseudomonadati</taxon>
        <taxon>Pseudomonadota</taxon>
        <taxon>Alphaproteobacteria</taxon>
        <taxon>Hyphomicrobiales</taxon>
        <taxon>Salinarimonadaceae</taxon>
        <taxon>Salinarimonas</taxon>
    </lineage>
</organism>
<accession>A0A5B2VGN4</accession>